<feature type="domain" description="ABC transporter" evidence="8">
    <location>
        <begin position="2"/>
        <end position="236"/>
    </location>
</feature>
<dbReference type="GO" id="GO:0005524">
    <property type="term" value="F:ATP binding"/>
    <property type="evidence" value="ECO:0007669"/>
    <property type="project" value="UniProtKB-KW"/>
</dbReference>
<proteinExistence type="inferred from homology"/>
<evidence type="ECO:0000256" key="7">
    <source>
        <dbReference type="ARBA" id="ARBA00023136"/>
    </source>
</evidence>
<dbReference type="STRING" id="1581557.BN1208_0029"/>
<dbReference type="InterPro" id="IPR027417">
    <property type="entry name" value="P-loop_NTPase"/>
</dbReference>
<evidence type="ECO:0000313" key="9">
    <source>
        <dbReference type="EMBL" id="CEZ18926.1"/>
    </source>
</evidence>
<dbReference type="Proteomes" id="UP000064007">
    <property type="component" value="Chromosome 1"/>
</dbReference>
<dbReference type="Pfam" id="PF00005">
    <property type="entry name" value="ABC_tran"/>
    <property type="match status" value="1"/>
</dbReference>
<accession>A0A0D6ETJ0</accession>
<dbReference type="InterPro" id="IPR050086">
    <property type="entry name" value="MetN_ABC_transporter-like"/>
</dbReference>
<evidence type="ECO:0000259" key="8">
    <source>
        <dbReference type="PROSITE" id="PS50893"/>
    </source>
</evidence>
<name>A0A0D6ETJ0_9PROT</name>
<evidence type="ECO:0000256" key="6">
    <source>
        <dbReference type="ARBA" id="ARBA00022840"/>
    </source>
</evidence>
<dbReference type="InterPro" id="IPR003439">
    <property type="entry name" value="ABC_transporter-like_ATP-bd"/>
</dbReference>
<organism evidence="9 10">
    <name type="scientific">Candidatus Methylopumilus planktonicus</name>
    <dbReference type="NCBI Taxonomy" id="1581557"/>
    <lineage>
        <taxon>Bacteria</taxon>
        <taxon>Pseudomonadati</taxon>
        <taxon>Pseudomonadota</taxon>
        <taxon>Betaproteobacteria</taxon>
        <taxon>Nitrosomonadales</taxon>
        <taxon>Methylophilaceae</taxon>
        <taxon>Candidatus Methylopumilus</taxon>
    </lineage>
</organism>
<dbReference type="OrthoDB" id="9802264at2"/>
<dbReference type="PROSITE" id="PS00211">
    <property type="entry name" value="ABC_TRANSPORTER_1"/>
    <property type="match status" value="1"/>
</dbReference>
<keyword evidence="3" id="KW-0813">Transport</keyword>
<dbReference type="Gene3D" id="3.40.50.300">
    <property type="entry name" value="P-loop containing nucleotide triphosphate hydrolases"/>
    <property type="match status" value="1"/>
</dbReference>
<keyword evidence="6" id="KW-0067">ATP-binding</keyword>
<gene>
    <name evidence="9" type="ORF">BN1208_0029</name>
</gene>
<dbReference type="InterPro" id="IPR017871">
    <property type="entry name" value="ABC_transporter-like_CS"/>
</dbReference>
<dbReference type="InterPro" id="IPR003593">
    <property type="entry name" value="AAA+_ATPase"/>
</dbReference>
<dbReference type="GO" id="GO:0016887">
    <property type="term" value="F:ATP hydrolysis activity"/>
    <property type="evidence" value="ECO:0007669"/>
    <property type="project" value="InterPro"/>
</dbReference>
<evidence type="ECO:0000313" key="10">
    <source>
        <dbReference type="Proteomes" id="UP000064007"/>
    </source>
</evidence>
<dbReference type="SUPFAM" id="SSF52540">
    <property type="entry name" value="P-loop containing nucleoside triphosphate hydrolases"/>
    <property type="match status" value="1"/>
</dbReference>
<dbReference type="FunFam" id="3.40.50.300:FF:000020">
    <property type="entry name" value="Amino acid ABC transporter ATP-binding component"/>
    <property type="match status" value="1"/>
</dbReference>
<dbReference type="PROSITE" id="PS50893">
    <property type="entry name" value="ABC_TRANSPORTER_2"/>
    <property type="match status" value="1"/>
</dbReference>
<sequence length="362" mass="41154">MIKVENLSKKYGDLVVLKNISTEIKKGEVVSIIGPSGTGKSTFLRCLNLLDEPSSGSIFIDGENILDKKVDVSKIRQKMNMVFQSFNLFSHLSVLENLTLGPIKLKGISKEEAENKSMDLLRLVGLAEKADNYPDELSGGQKQRVAIARCLAMEPEIILFDEPTSALDPTMVSEVLSVIRRLAKEGMTMAIVTHEMAFARDVSNRVFYMDQGLIYEEGSPKQIFDAPKKDRTKAFINRIRNFVFQIKTQDFDFYALNGEIEGFCEKQLISKLMRANLLRVVEELLILYKPFLNKIELELEIAHSEKTNQLSLICQTKGKKFNPLDNKDLEDDIGLKIICKFTEVVEFKWADNQNRLELLFIN</sequence>
<comment type="subcellular location">
    <subcellularLocation>
        <location evidence="1">Cell membrane</location>
        <topology evidence="1">Peripheral membrane protein</topology>
    </subcellularLocation>
</comment>
<dbReference type="HOGENOM" id="CLU_000604_1_1_4"/>
<evidence type="ECO:0000256" key="1">
    <source>
        <dbReference type="ARBA" id="ARBA00004202"/>
    </source>
</evidence>
<dbReference type="SMART" id="SM00382">
    <property type="entry name" value="AAA"/>
    <property type="match status" value="1"/>
</dbReference>
<dbReference type="KEGG" id="mbat:BN1208_0029"/>
<evidence type="ECO:0000256" key="5">
    <source>
        <dbReference type="ARBA" id="ARBA00022741"/>
    </source>
</evidence>
<keyword evidence="7" id="KW-0472">Membrane</keyword>
<dbReference type="GO" id="GO:0005886">
    <property type="term" value="C:plasma membrane"/>
    <property type="evidence" value="ECO:0007669"/>
    <property type="project" value="UniProtKB-SubCell"/>
</dbReference>
<evidence type="ECO:0000256" key="2">
    <source>
        <dbReference type="ARBA" id="ARBA00005417"/>
    </source>
</evidence>
<dbReference type="PANTHER" id="PTHR43166:SF9">
    <property type="entry name" value="GLUTAMATE_ASPARTATE IMPORT ATP-BINDING PROTEIN GLTL"/>
    <property type="match status" value="1"/>
</dbReference>
<evidence type="ECO:0000256" key="3">
    <source>
        <dbReference type="ARBA" id="ARBA00022448"/>
    </source>
</evidence>
<dbReference type="AlphaFoldDB" id="A0A0D6ETJ0"/>
<protein>
    <submittedName>
        <fullName evidence="9">ABC-type polar amino acid transport system, ATPase component</fullName>
    </submittedName>
</protein>
<reference evidence="10" key="1">
    <citation type="submission" date="2014-12" db="EMBL/GenBank/DDBJ databases">
        <authorList>
            <person name="Salcher M.M."/>
        </authorList>
    </citation>
    <scope>NUCLEOTIDE SEQUENCE [LARGE SCALE GENOMIC DNA]</scope>
    <source>
        <strain evidence="10">MMS-10A-171</strain>
    </source>
</reference>
<dbReference type="EMBL" id="LN827929">
    <property type="protein sequence ID" value="CEZ18926.1"/>
    <property type="molecule type" value="Genomic_DNA"/>
</dbReference>
<keyword evidence="5" id="KW-0547">Nucleotide-binding</keyword>
<evidence type="ECO:0000256" key="4">
    <source>
        <dbReference type="ARBA" id="ARBA00022475"/>
    </source>
</evidence>
<keyword evidence="4" id="KW-1003">Cell membrane</keyword>
<dbReference type="CDD" id="cd03262">
    <property type="entry name" value="ABC_HisP_GlnQ"/>
    <property type="match status" value="1"/>
</dbReference>
<dbReference type="PANTHER" id="PTHR43166">
    <property type="entry name" value="AMINO ACID IMPORT ATP-BINDING PROTEIN"/>
    <property type="match status" value="1"/>
</dbReference>
<comment type="similarity">
    <text evidence="2">Belongs to the ABC transporter superfamily.</text>
</comment>
<keyword evidence="10" id="KW-1185">Reference proteome</keyword>